<dbReference type="AlphaFoldDB" id="A0A1I2WRJ2"/>
<dbReference type="RefSeq" id="WP_090993184.1">
    <property type="nucleotide sequence ID" value="NZ_FOPP01000004.1"/>
</dbReference>
<feature type="transmembrane region" description="Helical" evidence="1">
    <location>
        <begin position="333"/>
        <end position="349"/>
    </location>
</feature>
<reference evidence="3 4" key="1">
    <citation type="submission" date="2016-10" db="EMBL/GenBank/DDBJ databases">
        <authorList>
            <person name="de Groot N.N."/>
        </authorList>
    </citation>
    <scope>NUCLEOTIDE SEQUENCE [LARGE SCALE GENOMIC DNA]</scope>
    <source>
        <strain evidence="3 4">DSM 18684</strain>
    </source>
</reference>
<dbReference type="OrthoDB" id="625140at2"/>
<keyword evidence="1" id="KW-1133">Transmembrane helix</keyword>
<dbReference type="InterPro" id="IPR050640">
    <property type="entry name" value="Bact_2-comp_sensor_kinase"/>
</dbReference>
<evidence type="ECO:0000256" key="1">
    <source>
        <dbReference type="SAM" id="Phobius"/>
    </source>
</evidence>
<dbReference type="Pfam" id="PF06580">
    <property type="entry name" value="His_kinase"/>
    <property type="match status" value="1"/>
</dbReference>
<keyword evidence="3" id="KW-0418">Kinase</keyword>
<keyword evidence="1" id="KW-0472">Membrane</keyword>
<protein>
    <submittedName>
        <fullName evidence="3">Histidine kinase</fullName>
    </submittedName>
</protein>
<keyword evidence="3" id="KW-0808">Transferase</keyword>
<evidence type="ECO:0000313" key="4">
    <source>
        <dbReference type="Proteomes" id="UP000199666"/>
    </source>
</evidence>
<evidence type="ECO:0000259" key="2">
    <source>
        <dbReference type="Pfam" id="PF06580"/>
    </source>
</evidence>
<dbReference type="InterPro" id="IPR010559">
    <property type="entry name" value="Sig_transdc_His_kin_internal"/>
</dbReference>
<dbReference type="Proteomes" id="UP000199666">
    <property type="component" value="Unassembled WGS sequence"/>
</dbReference>
<feature type="transmembrane region" description="Helical" evidence="1">
    <location>
        <begin position="194"/>
        <end position="212"/>
    </location>
</feature>
<evidence type="ECO:0000313" key="3">
    <source>
        <dbReference type="EMBL" id="SFH04010.1"/>
    </source>
</evidence>
<feature type="transmembrane region" description="Helical" evidence="1">
    <location>
        <begin position="283"/>
        <end position="303"/>
    </location>
</feature>
<keyword evidence="1" id="KW-0812">Transmembrane</keyword>
<accession>A0A1I2WRJ2</accession>
<proteinExistence type="predicted"/>
<feature type="transmembrane region" description="Helical" evidence="1">
    <location>
        <begin position="310"/>
        <end position="327"/>
    </location>
</feature>
<organism evidence="3 4">
    <name type="scientific">Pedobacter insulae</name>
    <dbReference type="NCBI Taxonomy" id="414048"/>
    <lineage>
        <taxon>Bacteria</taxon>
        <taxon>Pseudomonadati</taxon>
        <taxon>Bacteroidota</taxon>
        <taxon>Sphingobacteriia</taxon>
        <taxon>Sphingobacteriales</taxon>
        <taxon>Sphingobacteriaceae</taxon>
        <taxon>Pedobacter</taxon>
    </lineage>
</organism>
<feature type="transmembrane region" description="Helical" evidence="1">
    <location>
        <begin position="232"/>
        <end position="252"/>
    </location>
</feature>
<dbReference type="PANTHER" id="PTHR34220">
    <property type="entry name" value="SENSOR HISTIDINE KINASE YPDA"/>
    <property type="match status" value="1"/>
</dbReference>
<dbReference type="EMBL" id="FOPP01000004">
    <property type="protein sequence ID" value="SFH04010.1"/>
    <property type="molecule type" value="Genomic_DNA"/>
</dbReference>
<sequence length="554" mass="63500">MHLLVLLFTLLGQFSLPVVYNEEPITLYTTGDNLAFAAKNLNDKTWSEIRGNTANRVFWSRTHLKLHQTDSSQRPLGLLINSFGAFEVYWDGVLIGKNGKIAINGKEEEPGTESSVFLIPDSLSIAGDHLIALRTTQTAQPSADRRVGFRIFKYSTLLTMPLIAMAYMNLMAGAFLTAAVYYFFLYINSKRRQLTILIFATICLLFFLLLIMEYLKFHVVIPYHYFYTRLEVIGWLTFAIALLVPWYFAIHFHLEKRMWLFGILLLILLVIYVYNHGRYDLTASLYSLAMLMSTFLIVGKAIVRKEKGGFIVFAGLVISGLVGRYIVYDYGLFISFTVIVLCMLYLHSIRASELEQEHQEALALSSRLQLELLKKNIQPHYLRNTLTSMMDWVEESPKDGARFIQELAAEFGVMNDIAEQTLIPITQEIELCKRHLAVMEFRKEINFQWEDSGIDESEMIPPAILHTILENGITHSIPLSGNGITFRLTYIKRPTMRQYLFETLARNRPISENRHGGTGFKYIQARLLESYGQKWTFHSAATATGWLTTINILN</sequence>
<keyword evidence="4" id="KW-1185">Reference proteome</keyword>
<dbReference type="PANTHER" id="PTHR34220:SF7">
    <property type="entry name" value="SENSOR HISTIDINE KINASE YPDA"/>
    <property type="match status" value="1"/>
</dbReference>
<dbReference type="GO" id="GO:0000155">
    <property type="term" value="F:phosphorelay sensor kinase activity"/>
    <property type="evidence" value="ECO:0007669"/>
    <property type="project" value="InterPro"/>
</dbReference>
<dbReference type="GO" id="GO:0016020">
    <property type="term" value="C:membrane"/>
    <property type="evidence" value="ECO:0007669"/>
    <property type="project" value="InterPro"/>
</dbReference>
<feature type="transmembrane region" description="Helical" evidence="1">
    <location>
        <begin position="162"/>
        <end position="187"/>
    </location>
</feature>
<feature type="domain" description="Signal transduction histidine kinase internal region" evidence="2">
    <location>
        <begin position="369"/>
        <end position="444"/>
    </location>
</feature>
<name>A0A1I2WRJ2_9SPHI</name>
<gene>
    <name evidence="3" type="ORF">SAMN04489864_104243</name>
</gene>
<dbReference type="STRING" id="414048.SAMN04489864_104243"/>
<feature type="transmembrane region" description="Helical" evidence="1">
    <location>
        <begin position="259"/>
        <end position="277"/>
    </location>
</feature>